<keyword evidence="1" id="KW-0472">Membrane</keyword>
<dbReference type="AlphaFoldDB" id="A0A6J4IAH1"/>
<accession>A0A6J4IAH1</accession>
<evidence type="ECO:0000256" key="1">
    <source>
        <dbReference type="SAM" id="Phobius"/>
    </source>
</evidence>
<evidence type="ECO:0000313" key="2">
    <source>
        <dbReference type="EMBL" id="CAA9244931.1"/>
    </source>
</evidence>
<proteinExistence type="predicted"/>
<keyword evidence="1" id="KW-1133">Transmembrane helix</keyword>
<gene>
    <name evidence="2" type="ORF">AVDCRST_MAG92-1732</name>
</gene>
<dbReference type="EMBL" id="CADCTM010000255">
    <property type="protein sequence ID" value="CAA9244931.1"/>
    <property type="molecule type" value="Genomic_DNA"/>
</dbReference>
<reference evidence="2" key="1">
    <citation type="submission" date="2020-02" db="EMBL/GenBank/DDBJ databases">
        <authorList>
            <person name="Meier V. D."/>
        </authorList>
    </citation>
    <scope>NUCLEOTIDE SEQUENCE</scope>
    <source>
        <strain evidence="2">AVDCRST_MAG92</strain>
    </source>
</reference>
<feature type="transmembrane region" description="Helical" evidence="1">
    <location>
        <begin position="12"/>
        <end position="28"/>
    </location>
</feature>
<sequence>MIDRLSVPVPSLNSLLILGGLFLVLVYIDSRLKIARLPLELREEEESPGENSTSKMLLEIESLRTECLQLREALQQQRIELTTEFQHSTFQQLQTLLTNHPTVQKLVELKPDLPAKNLISLFISLDNLIESWGYESIGKVWEKVAYNPQLHQPDTGDIEVGELVYIRFVGYRKGDRILAPAKVSRILPTGMKN</sequence>
<name>A0A6J4IAH1_9CYAN</name>
<organism evidence="2">
    <name type="scientific">uncultured Coleofasciculus sp</name>
    <dbReference type="NCBI Taxonomy" id="1267456"/>
    <lineage>
        <taxon>Bacteria</taxon>
        <taxon>Bacillati</taxon>
        <taxon>Cyanobacteriota</taxon>
        <taxon>Cyanophyceae</taxon>
        <taxon>Coleofasciculales</taxon>
        <taxon>Coleofasciculaceae</taxon>
        <taxon>Coleofasciculus</taxon>
        <taxon>environmental samples</taxon>
    </lineage>
</organism>
<evidence type="ECO:0008006" key="3">
    <source>
        <dbReference type="Google" id="ProtNLM"/>
    </source>
</evidence>
<protein>
    <recommendedName>
        <fullName evidence="3">Molecular chaperone GrpE (Heat shock protein)</fullName>
    </recommendedName>
</protein>
<keyword evidence="1" id="KW-0812">Transmembrane</keyword>